<keyword evidence="3" id="KW-0731">Sigma factor</keyword>
<dbReference type="OrthoDB" id="2058874at2"/>
<dbReference type="SUPFAM" id="SSF88659">
    <property type="entry name" value="Sigma3 and sigma4 domains of RNA polymerase sigma factors"/>
    <property type="match status" value="1"/>
</dbReference>
<dbReference type="SUPFAM" id="SSF88946">
    <property type="entry name" value="Sigma2 domain of RNA polymerase sigma factors"/>
    <property type="match status" value="1"/>
</dbReference>
<dbReference type="NCBIfam" id="TIGR02937">
    <property type="entry name" value="sigma70-ECF"/>
    <property type="match status" value="1"/>
</dbReference>
<evidence type="ECO:0000259" key="6">
    <source>
        <dbReference type="Pfam" id="PF04542"/>
    </source>
</evidence>
<proteinExistence type="inferred from homology"/>
<dbReference type="PANTHER" id="PTHR43133">
    <property type="entry name" value="RNA POLYMERASE ECF-TYPE SIGMA FACTO"/>
    <property type="match status" value="1"/>
</dbReference>
<reference evidence="7 8" key="1">
    <citation type="submission" date="2017-07" db="EMBL/GenBank/DDBJ databases">
        <title>Isolation and whole genome analysis of endospore-forming bacteria from heroin.</title>
        <authorList>
            <person name="Kalinowski J."/>
            <person name="Ahrens B."/>
            <person name="Al-Dilaimi A."/>
            <person name="Winkler A."/>
            <person name="Wibberg D."/>
            <person name="Schleenbecker U."/>
            <person name="Ruckert C."/>
            <person name="Wolfel R."/>
            <person name="Grass G."/>
        </authorList>
    </citation>
    <scope>NUCLEOTIDE SEQUENCE [LARGE SCALE GENOMIC DNA]</scope>
    <source>
        <strain evidence="7 8">7537-G1</strain>
    </source>
</reference>
<dbReference type="Gene3D" id="1.10.10.10">
    <property type="entry name" value="Winged helix-like DNA-binding domain superfamily/Winged helix DNA-binding domain"/>
    <property type="match status" value="1"/>
</dbReference>
<dbReference type="AlphaFoldDB" id="A0A268EHY6"/>
<gene>
    <name evidence="7" type="ORF">CHH67_21745</name>
</gene>
<name>A0A268EHY6_9BACL</name>
<dbReference type="Proteomes" id="UP000215596">
    <property type="component" value="Unassembled WGS sequence"/>
</dbReference>
<dbReference type="PANTHER" id="PTHR43133:SF8">
    <property type="entry name" value="RNA POLYMERASE SIGMA FACTOR HI_1459-RELATED"/>
    <property type="match status" value="1"/>
</dbReference>
<keyword evidence="5" id="KW-0804">Transcription</keyword>
<dbReference type="InterPro" id="IPR007627">
    <property type="entry name" value="RNA_pol_sigma70_r2"/>
</dbReference>
<evidence type="ECO:0000256" key="3">
    <source>
        <dbReference type="ARBA" id="ARBA00023082"/>
    </source>
</evidence>
<dbReference type="GO" id="GO:0006352">
    <property type="term" value="P:DNA-templated transcription initiation"/>
    <property type="evidence" value="ECO:0007669"/>
    <property type="project" value="InterPro"/>
</dbReference>
<accession>A0A268EHY6</accession>
<dbReference type="GO" id="GO:0003677">
    <property type="term" value="F:DNA binding"/>
    <property type="evidence" value="ECO:0007669"/>
    <property type="project" value="UniProtKB-KW"/>
</dbReference>
<dbReference type="InterPro" id="IPR013325">
    <property type="entry name" value="RNA_pol_sigma_r2"/>
</dbReference>
<evidence type="ECO:0000313" key="7">
    <source>
        <dbReference type="EMBL" id="PAD72684.1"/>
    </source>
</evidence>
<organism evidence="7 8">
    <name type="scientific">Paenibacillus campinasensis</name>
    <dbReference type="NCBI Taxonomy" id="66347"/>
    <lineage>
        <taxon>Bacteria</taxon>
        <taxon>Bacillati</taxon>
        <taxon>Bacillota</taxon>
        <taxon>Bacilli</taxon>
        <taxon>Bacillales</taxon>
        <taxon>Paenibacillaceae</taxon>
        <taxon>Paenibacillus</taxon>
    </lineage>
</organism>
<evidence type="ECO:0000256" key="4">
    <source>
        <dbReference type="ARBA" id="ARBA00023125"/>
    </source>
</evidence>
<dbReference type="Gene3D" id="1.10.1740.10">
    <property type="match status" value="1"/>
</dbReference>
<dbReference type="GO" id="GO:0016987">
    <property type="term" value="F:sigma factor activity"/>
    <property type="evidence" value="ECO:0007669"/>
    <property type="project" value="UniProtKB-KW"/>
</dbReference>
<dbReference type="Pfam" id="PF04542">
    <property type="entry name" value="Sigma70_r2"/>
    <property type="match status" value="1"/>
</dbReference>
<dbReference type="EMBL" id="NPBY01000076">
    <property type="protein sequence ID" value="PAD72684.1"/>
    <property type="molecule type" value="Genomic_DNA"/>
</dbReference>
<keyword evidence="4" id="KW-0238">DNA-binding</keyword>
<feature type="domain" description="RNA polymerase sigma-70 region 2" evidence="6">
    <location>
        <begin position="13"/>
        <end position="79"/>
    </location>
</feature>
<dbReference type="RefSeq" id="WP_095267474.1">
    <property type="nucleotide sequence ID" value="NZ_NPBY01000076.1"/>
</dbReference>
<sequence length="178" mass="21097">MYKGNQEFLEDIFRRYFEKIYTYCRRLLKGHPADLAEDCTQITFLHAGKQAAKLKSHPNIEGWLYRTSRNQVNSTFRKQYTKRKYEIILHGNLAERLTAVSYDLDEAFLATVDIESLVEYVLSQLDPREHQLYTDYFQRQLTITQLASKYHLSQTAVTSRIYRLKKKIKVIVYENIGT</sequence>
<protein>
    <recommendedName>
        <fullName evidence="6">RNA polymerase sigma-70 region 2 domain-containing protein</fullName>
    </recommendedName>
</protein>
<evidence type="ECO:0000313" key="8">
    <source>
        <dbReference type="Proteomes" id="UP000215596"/>
    </source>
</evidence>
<comment type="similarity">
    <text evidence="1">Belongs to the sigma-70 factor family. ECF subfamily.</text>
</comment>
<keyword evidence="2" id="KW-0805">Transcription regulation</keyword>
<comment type="caution">
    <text evidence="7">The sequence shown here is derived from an EMBL/GenBank/DDBJ whole genome shotgun (WGS) entry which is preliminary data.</text>
</comment>
<evidence type="ECO:0000256" key="5">
    <source>
        <dbReference type="ARBA" id="ARBA00023163"/>
    </source>
</evidence>
<evidence type="ECO:0000256" key="1">
    <source>
        <dbReference type="ARBA" id="ARBA00010641"/>
    </source>
</evidence>
<dbReference type="InterPro" id="IPR014284">
    <property type="entry name" value="RNA_pol_sigma-70_dom"/>
</dbReference>
<dbReference type="InterPro" id="IPR039425">
    <property type="entry name" value="RNA_pol_sigma-70-like"/>
</dbReference>
<dbReference type="InterPro" id="IPR036388">
    <property type="entry name" value="WH-like_DNA-bd_sf"/>
</dbReference>
<dbReference type="InterPro" id="IPR013324">
    <property type="entry name" value="RNA_pol_sigma_r3/r4-like"/>
</dbReference>
<evidence type="ECO:0000256" key="2">
    <source>
        <dbReference type="ARBA" id="ARBA00023015"/>
    </source>
</evidence>